<proteinExistence type="predicted"/>
<keyword evidence="2" id="KW-1185">Reference proteome</keyword>
<sequence length="79" mass="8782">MPGAKFRLCDVALDCSFRTRDARVEREQALAIIDLLESNSFTPIGHDGGPYRLKIETADGRLAMHVADDNGMHVVTHCR</sequence>
<dbReference type="InterPro" id="IPR008321">
    <property type="entry name" value="UCP032146"/>
</dbReference>
<dbReference type="Proteomes" id="UP000551353">
    <property type="component" value="Unassembled WGS sequence"/>
</dbReference>
<reference evidence="1 2" key="1">
    <citation type="submission" date="2020-08" db="EMBL/GenBank/DDBJ databases">
        <title>Genomic Encyclopedia of Type Strains, Phase IV (KMG-V): Genome sequencing to study the core and pangenomes of soil and plant-associated prokaryotes.</title>
        <authorList>
            <person name="Whitman W."/>
        </authorList>
    </citation>
    <scope>NUCLEOTIDE SEQUENCE [LARGE SCALE GENOMIC DNA]</scope>
    <source>
        <strain evidence="1 2">SEMIA 4087</strain>
    </source>
</reference>
<gene>
    <name evidence="1" type="ORF">GGD56_006961</name>
</gene>
<dbReference type="EMBL" id="JACIFX010000024">
    <property type="protein sequence ID" value="MBB4233058.1"/>
    <property type="molecule type" value="Genomic_DNA"/>
</dbReference>
<comment type="caution">
    <text evidence="1">The sequence shown here is derived from an EMBL/GenBank/DDBJ whole genome shotgun (WGS) entry which is preliminary data.</text>
</comment>
<protein>
    <submittedName>
        <fullName evidence="1">Uncharacterized protein (UPF0262 family)</fullName>
    </submittedName>
</protein>
<organism evidence="1 2">
    <name type="scientific">Rhizobium mongolense</name>
    <dbReference type="NCBI Taxonomy" id="57676"/>
    <lineage>
        <taxon>Bacteria</taxon>
        <taxon>Pseudomonadati</taxon>
        <taxon>Pseudomonadota</taxon>
        <taxon>Alphaproteobacteria</taxon>
        <taxon>Hyphomicrobiales</taxon>
        <taxon>Rhizobiaceae</taxon>
        <taxon>Rhizobium/Agrobacterium group</taxon>
        <taxon>Rhizobium</taxon>
    </lineage>
</organism>
<name>A0ABR6IZV6_9HYPH</name>
<evidence type="ECO:0000313" key="1">
    <source>
        <dbReference type="EMBL" id="MBB4233058.1"/>
    </source>
</evidence>
<dbReference type="Pfam" id="PF06793">
    <property type="entry name" value="UPF0262"/>
    <property type="match status" value="1"/>
</dbReference>
<accession>A0ABR6IZV6</accession>
<evidence type="ECO:0000313" key="2">
    <source>
        <dbReference type="Proteomes" id="UP000551353"/>
    </source>
</evidence>